<keyword evidence="4" id="KW-0472">Membrane</keyword>
<dbReference type="EMBL" id="SRRZ01000090">
    <property type="protein sequence ID" value="NQE36589.1"/>
    <property type="molecule type" value="Genomic_DNA"/>
</dbReference>
<dbReference type="Gene3D" id="3.40.50.300">
    <property type="entry name" value="P-loop containing nucleotide triphosphate hydrolases"/>
    <property type="match status" value="1"/>
</dbReference>
<dbReference type="PANTHER" id="PTHR32309">
    <property type="entry name" value="TYROSINE-PROTEIN KINASE"/>
    <property type="match status" value="1"/>
</dbReference>
<dbReference type="PANTHER" id="PTHR32309:SF13">
    <property type="entry name" value="FERRIC ENTEROBACTIN TRANSPORT PROTEIN FEPE"/>
    <property type="match status" value="1"/>
</dbReference>
<proteinExistence type="predicted"/>
<keyword evidence="6" id="KW-1185">Reference proteome</keyword>
<dbReference type="EC" id="2.7.10.2" evidence="5"/>
<gene>
    <name evidence="5" type="primary">yveL</name>
    <name evidence="5" type="ORF">E5S67_04354</name>
</gene>
<organism evidence="5 6">
    <name type="scientific">Microcoleus asticus IPMA8</name>
    <dbReference type="NCBI Taxonomy" id="2563858"/>
    <lineage>
        <taxon>Bacteria</taxon>
        <taxon>Bacillati</taxon>
        <taxon>Cyanobacteriota</taxon>
        <taxon>Cyanophyceae</taxon>
        <taxon>Oscillatoriophycideae</taxon>
        <taxon>Oscillatoriales</taxon>
        <taxon>Microcoleaceae</taxon>
        <taxon>Microcoleus</taxon>
        <taxon>Microcoleus asticus</taxon>
    </lineage>
</organism>
<keyword evidence="4" id="KW-0812">Transmembrane</keyword>
<keyword evidence="2" id="KW-0067">ATP-binding</keyword>
<dbReference type="SUPFAM" id="SSF52540">
    <property type="entry name" value="P-loop containing nucleoside triphosphate hydrolases"/>
    <property type="match status" value="1"/>
</dbReference>
<reference evidence="5 6" key="1">
    <citation type="journal article" date="2020" name="Sci. Rep.">
        <title>A novel cyanobacterial geosmin producer, revising GeoA distribution and dispersion patterns in Bacteria.</title>
        <authorList>
            <person name="Churro C."/>
            <person name="Semedo-Aguiar A.P."/>
            <person name="Silva A.D."/>
            <person name="Pereira-Leal J.B."/>
            <person name="Leite R.B."/>
        </authorList>
    </citation>
    <scope>NUCLEOTIDE SEQUENCE [LARGE SCALE GENOMIC DNA]</scope>
    <source>
        <strain evidence="5 6">IPMA8</strain>
    </source>
</reference>
<dbReference type="InterPro" id="IPR033756">
    <property type="entry name" value="YlxH/NBP35"/>
</dbReference>
<comment type="caution">
    <text evidence="5">The sequence shown here is derived from an EMBL/GenBank/DDBJ whole genome shotgun (WGS) entry which is preliminary data.</text>
</comment>
<evidence type="ECO:0000313" key="6">
    <source>
        <dbReference type="Proteomes" id="UP000702425"/>
    </source>
</evidence>
<keyword evidence="5" id="KW-0418">Kinase</keyword>
<dbReference type="InterPro" id="IPR050445">
    <property type="entry name" value="Bact_polysacc_biosynth/exp"/>
</dbReference>
<dbReference type="InterPro" id="IPR005702">
    <property type="entry name" value="Wzc-like_C"/>
</dbReference>
<feature type="transmembrane region" description="Helical" evidence="4">
    <location>
        <begin position="50"/>
        <end position="69"/>
    </location>
</feature>
<evidence type="ECO:0000313" key="5">
    <source>
        <dbReference type="EMBL" id="NQE36589.1"/>
    </source>
</evidence>
<name>A0ABX2D1V8_9CYAN</name>
<keyword evidence="3" id="KW-0175">Coiled coil</keyword>
<keyword evidence="1" id="KW-0547">Nucleotide-binding</keyword>
<evidence type="ECO:0000256" key="1">
    <source>
        <dbReference type="ARBA" id="ARBA00022741"/>
    </source>
</evidence>
<dbReference type="NCBIfam" id="TIGR01007">
    <property type="entry name" value="eps_fam"/>
    <property type="match status" value="1"/>
</dbReference>
<dbReference type="RefSeq" id="WP_172190472.1">
    <property type="nucleotide sequence ID" value="NZ_CAWPPK010000308.1"/>
</dbReference>
<sequence length="743" mass="83829">MDKKLFSSIKNDLNGQYLSVPSANYLASTPEEDDQVLDINWVIAVVKRRLLVMAIVAASLAALSGTFVLRAAKKSITEYEGKFTVLAEPLTTDDRLSKLLVQAQNNSIGITDLNKIKSSAEDGSSVDYQSLTRVLKSPEVLIPLVNKLQQRYPNFDYKNLNSRLTIQRVTFLRDGKQGGTKLLDISYRDRDPKRIKYVLEEIAKYYREYMGKERVRVSKQSLDFIARQMSPLQQQVDNLQQELQILRIKYNFNQPELRSRSLSDQLDSITNRRLEVQVQLAESRQQYESYKKRSLTGDNRWIVDISPKSYESLMSKVNEIESQLALSSTQFYENSLPIQSLREKQQSLRDLMQREADSVLFQMKSQLGQLEARERLITNSQNLVQAKITQMPQAQRRYDDIQLKLELAKDTLKLFLDKQKTLQLDAGQIDGSWQIISKPQLVTDEKGNIYPVTQKPTRRQLAIAIVISSLLGIAVGFLVEVLNTVFHTPEEIKSATKRPLLGVIPIAKAIKIKSRRGESVPPQFTSVSSPTKSASLKRIIVSNYKDFPVIEAFHYLYTNIQLLNAEHPISSLTITSTIKGEGKSTVAVYLAKTASAVGKRVLLVDANMRFPQVHKYLNLSNMRGLSDTLTSDLSLNEAIQRLPDDDNLFVLTAGTVPPDPITLLSSRKMHYLMEQFLVLFDLVIYDTPPLMGLADGHLLASQTDGTVLIVKIEKTDRGMVSKALDQLKVADFKVLGVVANGVK</sequence>
<protein>
    <submittedName>
        <fullName evidence="5">Tyrosine-protein kinase YveL</fullName>
        <ecNumber evidence="5">2.7.10.2</ecNumber>
    </submittedName>
</protein>
<feature type="coiled-coil region" evidence="3">
    <location>
        <begin position="222"/>
        <end position="249"/>
    </location>
</feature>
<dbReference type="Pfam" id="PF10609">
    <property type="entry name" value="ParA"/>
    <property type="match status" value="1"/>
</dbReference>
<dbReference type="CDD" id="cd05387">
    <property type="entry name" value="BY-kinase"/>
    <property type="match status" value="1"/>
</dbReference>
<accession>A0ABX2D1V8</accession>
<dbReference type="Proteomes" id="UP000702425">
    <property type="component" value="Unassembled WGS sequence"/>
</dbReference>
<keyword evidence="4" id="KW-1133">Transmembrane helix</keyword>
<evidence type="ECO:0000256" key="2">
    <source>
        <dbReference type="ARBA" id="ARBA00022840"/>
    </source>
</evidence>
<dbReference type="GO" id="GO:0004715">
    <property type="term" value="F:non-membrane spanning protein tyrosine kinase activity"/>
    <property type="evidence" value="ECO:0007669"/>
    <property type="project" value="UniProtKB-EC"/>
</dbReference>
<keyword evidence="5" id="KW-0808">Transferase</keyword>
<dbReference type="InterPro" id="IPR027417">
    <property type="entry name" value="P-loop_NTPase"/>
</dbReference>
<evidence type="ECO:0000256" key="4">
    <source>
        <dbReference type="SAM" id="Phobius"/>
    </source>
</evidence>
<evidence type="ECO:0000256" key="3">
    <source>
        <dbReference type="SAM" id="Coils"/>
    </source>
</evidence>